<gene>
    <name evidence="1" type="ORF">CC117_00750</name>
</gene>
<name>A0A1S1RHG3_9ACTN</name>
<keyword evidence="2" id="KW-1185">Reference proteome</keyword>
<dbReference type="EMBL" id="MBLM01000002">
    <property type="protein sequence ID" value="OHV46218.1"/>
    <property type="molecule type" value="Genomic_DNA"/>
</dbReference>
<dbReference type="RefSeq" id="WP_071081769.1">
    <property type="nucleotide sequence ID" value="NZ_MBLM01000002.1"/>
</dbReference>
<protein>
    <submittedName>
        <fullName evidence="1">Uncharacterized protein</fullName>
    </submittedName>
</protein>
<sequence length="65" mass="7766">MTEIDQDQALFPWHLFIDGELYTSAQTLPDLKELRNSLRDVPGFRHHRFEYRYGSLDRLLGKDSR</sequence>
<comment type="caution">
    <text evidence="1">The sequence shown here is derived from an EMBL/GenBank/DDBJ whole genome shotgun (WGS) entry which is preliminary data.</text>
</comment>
<proteinExistence type="predicted"/>
<dbReference type="Proteomes" id="UP000179627">
    <property type="component" value="Unassembled WGS sequence"/>
</dbReference>
<evidence type="ECO:0000313" key="1">
    <source>
        <dbReference type="EMBL" id="OHV46218.1"/>
    </source>
</evidence>
<accession>A0A1S1RHG3</accession>
<organism evidence="1 2">
    <name type="scientific">Parafrankia colletiae</name>
    <dbReference type="NCBI Taxonomy" id="573497"/>
    <lineage>
        <taxon>Bacteria</taxon>
        <taxon>Bacillati</taxon>
        <taxon>Actinomycetota</taxon>
        <taxon>Actinomycetes</taxon>
        <taxon>Frankiales</taxon>
        <taxon>Frankiaceae</taxon>
        <taxon>Parafrankia</taxon>
    </lineage>
</organism>
<reference evidence="2" key="1">
    <citation type="submission" date="2016-07" db="EMBL/GenBank/DDBJ databases">
        <title>Sequence Frankia sp. strain CcI1.17.</title>
        <authorList>
            <person name="Ghodhbane-Gtari F."/>
            <person name="Swanson E."/>
            <person name="Gueddou A."/>
            <person name="Morris K."/>
            <person name="Hezbri K."/>
            <person name="Ktari A."/>
            <person name="Nouioui I."/>
            <person name="Abebe-Akele F."/>
            <person name="Simpson S."/>
            <person name="Thomas K."/>
            <person name="Gtari M."/>
            <person name="Tisa L.S."/>
            <person name="Hurst S."/>
        </authorList>
    </citation>
    <scope>NUCLEOTIDE SEQUENCE [LARGE SCALE GENOMIC DNA]</scope>
    <source>
        <strain evidence="2">Cc1.17</strain>
    </source>
</reference>
<evidence type="ECO:0000313" key="2">
    <source>
        <dbReference type="Proteomes" id="UP000179627"/>
    </source>
</evidence>
<dbReference type="AlphaFoldDB" id="A0A1S1RHG3"/>